<evidence type="ECO:0000256" key="4">
    <source>
        <dbReference type="ARBA" id="ARBA00022701"/>
    </source>
</evidence>
<dbReference type="InterPro" id="IPR041589">
    <property type="entry name" value="DNAH3_AAA_lid_1"/>
</dbReference>
<dbReference type="Gene3D" id="1.20.920.30">
    <property type="match status" value="1"/>
</dbReference>
<dbReference type="FunFam" id="1.20.140.100:FF:000003">
    <property type="entry name" value="Dynein, axonemal, heavy chain 5"/>
    <property type="match status" value="1"/>
</dbReference>
<dbReference type="FunFam" id="1.10.8.720:FF:000004">
    <property type="entry name" value="Dynein heavy chain 5, axonemal"/>
    <property type="match status" value="1"/>
</dbReference>
<dbReference type="Pfam" id="PF08393">
    <property type="entry name" value="DHC_N2"/>
    <property type="match status" value="1"/>
</dbReference>
<dbReference type="Pfam" id="PF03028">
    <property type="entry name" value="Dynein_heavy"/>
    <property type="match status" value="1"/>
</dbReference>
<evidence type="ECO:0000256" key="15">
    <source>
        <dbReference type="SAM" id="MobiDB-lite"/>
    </source>
</evidence>
<feature type="domain" description="AAA+ ATPase" evidence="16">
    <location>
        <begin position="1901"/>
        <end position="2046"/>
    </location>
</feature>
<dbReference type="Gene3D" id="1.20.58.1120">
    <property type="match status" value="1"/>
</dbReference>
<dbReference type="FunFam" id="3.10.490.20:FF:000003">
    <property type="entry name" value="Dynein heavy chain 5, axonemal"/>
    <property type="match status" value="1"/>
</dbReference>
<evidence type="ECO:0000256" key="3">
    <source>
        <dbReference type="ARBA" id="ARBA00022490"/>
    </source>
</evidence>
<dbReference type="FunFam" id="3.40.50.300:FF:001221">
    <property type="entry name" value="Axonemal dynein heavy chain 8"/>
    <property type="match status" value="1"/>
</dbReference>
<feature type="compositionally biased region" description="Basic and acidic residues" evidence="15">
    <location>
        <begin position="2304"/>
        <end position="2315"/>
    </location>
</feature>
<dbReference type="Pfam" id="PF12775">
    <property type="entry name" value="AAA_7"/>
    <property type="match status" value="1"/>
</dbReference>
<dbReference type="Gene3D" id="1.10.8.720">
    <property type="entry name" value="Region D6 of dynein motor"/>
    <property type="match status" value="1"/>
</dbReference>
<dbReference type="Gene3D" id="3.20.180.20">
    <property type="entry name" value="Dynein heavy chain, N-terminal domain 2"/>
    <property type="match status" value="1"/>
</dbReference>
<keyword evidence="13" id="KW-0966">Cell projection</keyword>
<protein>
    <recommendedName>
        <fullName evidence="16">AAA+ ATPase domain-containing protein</fullName>
    </recommendedName>
</protein>
<dbReference type="InterPro" id="IPR041658">
    <property type="entry name" value="AAA_lid_11"/>
</dbReference>
<gene>
    <name evidence="17" type="ORF">TCAL_02288</name>
</gene>
<dbReference type="Gene3D" id="1.10.8.710">
    <property type="match status" value="1"/>
</dbReference>
<keyword evidence="18" id="KW-1185">Reference proteome</keyword>
<dbReference type="FunFam" id="1.20.920.20:FF:000004">
    <property type="entry name" value="Dynein axonemal heavy chain 5"/>
    <property type="match status" value="1"/>
</dbReference>
<dbReference type="OMA" id="WWKKASW"/>
<dbReference type="FunFam" id="3.40.50.300:FF:000320">
    <property type="entry name" value="Dynein, axonemal, heavy chain 5"/>
    <property type="match status" value="1"/>
</dbReference>
<dbReference type="FunFam" id="3.40.50.300:FF:000044">
    <property type="entry name" value="Dynein heavy chain 5, axonemal"/>
    <property type="match status" value="1"/>
</dbReference>
<evidence type="ECO:0000313" key="17">
    <source>
        <dbReference type="EMBL" id="TRY67183.1"/>
    </source>
</evidence>
<dbReference type="Gene3D" id="1.10.287.2620">
    <property type="match status" value="1"/>
</dbReference>
<dbReference type="Gene3D" id="6.10.140.1060">
    <property type="match status" value="1"/>
</dbReference>
<dbReference type="Pfam" id="PF12781">
    <property type="entry name" value="AAA_9"/>
    <property type="match status" value="1"/>
</dbReference>
<keyword evidence="12" id="KW-0206">Cytoskeleton</keyword>
<dbReference type="Pfam" id="PF17852">
    <property type="entry name" value="Dynein_AAA_lid"/>
    <property type="match status" value="1"/>
</dbReference>
<feature type="region of interest" description="Disordered" evidence="15">
    <location>
        <begin position="803"/>
        <end position="838"/>
    </location>
</feature>
<dbReference type="FunFam" id="3.20.180.20:FF:000001">
    <property type="entry name" value="Dynein axonemal heavy chain 5"/>
    <property type="match status" value="1"/>
</dbReference>
<dbReference type="InterPro" id="IPR041228">
    <property type="entry name" value="Dynein_C"/>
</dbReference>
<dbReference type="FunFam" id="1.20.920.30:FF:000004">
    <property type="entry name" value="Dynein axonemal heavy chain 5"/>
    <property type="match status" value="1"/>
</dbReference>
<dbReference type="Proteomes" id="UP000318571">
    <property type="component" value="Chromosome 4"/>
</dbReference>
<name>A0A553NP13_TIGCA</name>
<dbReference type="InterPro" id="IPR042222">
    <property type="entry name" value="Dynein_2_N"/>
</dbReference>
<evidence type="ECO:0000256" key="14">
    <source>
        <dbReference type="SAM" id="Coils"/>
    </source>
</evidence>
<dbReference type="FunFam" id="1.10.8.710:FF:000003">
    <property type="entry name" value="Dynein axonemal heavy chain 5"/>
    <property type="match status" value="1"/>
</dbReference>
<evidence type="ECO:0000259" key="16">
    <source>
        <dbReference type="SMART" id="SM00382"/>
    </source>
</evidence>
<dbReference type="GO" id="GO:0008569">
    <property type="term" value="F:minus-end-directed microtubule motor activity"/>
    <property type="evidence" value="ECO:0007669"/>
    <property type="project" value="InterPro"/>
</dbReference>
<dbReference type="Gene3D" id="1.10.8.1220">
    <property type="match status" value="1"/>
</dbReference>
<keyword evidence="11" id="KW-0505">Motor protein</keyword>
<evidence type="ECO:0000256" key="5">
    <source>
        <dbReference type="ARBA" id="ARBA00022737"/>
    </source>
</evidence>
<dbReference type="Pfam" id="PF18199">
    <property type="entry name" value="Dynein_C"/>
    <property type="match status" value="1"/>
</dbReference>
<dbReference type="InterPro" id="IPR013594">
    <property type="entry name" value="Dynein_heavy_tail"/>
</dbReference>
<dbReference type="Gene3D" id="1.20.1270.280">
    <property type="match status" value="1"/>
</dbReference>
<dbReference type="GO" id="GO:0007018">
    <property type="term" value="P:microtubule-based movement"/>
    <property type="evidence" value="ECO:0007669"/>
    <property type="project" value="InterPro"/>
</dbReference>
<evidence type="ECO:0000256" key="10">
    <source>
        <dbReference type="ARBA" id="ARBA00023069"/>
    </source>
</evidence>
<dbReference type="InterPro" id="IPR035706">
    <property type="entry name" value="AAA_9"/>
</dbReference>
<dbReference type="Pfam" id="PF12780">
    <property type="entry name" value="AAA_8"/>
    <property type="match status" value="1"/>
</dbReference>
<keyword evidence="3" id="KW-0963">Cytoplasm</keyword>
<dbReference type="InterPro" id="IPR042228">
    <property type="entry name" value="Dynein_linker_3"/>
</dbReference>
<dbReference type="Gene3D" id="3.40.50.300">
    <property type="entry name" value="P-loop containing nucleotide triphosphate hydrolases"/>
    <property type="match status" value="5"/>
</dbReference>
<dbReference type="InterPro" id="IPR027417">
    <property type="entry name" value="P-loop_NTPase"/>
</dbReference>
<comment type="caution">
    <text evidence="17">The sequence shown here is derived from an EMBL/GenBank/DDBJ whole genome shotgun (WGS) entry which is preliminary data.</text>
</comment>
<keyword evidence="7" id="KW-0067">ATP-binding</keyword>
<comment type="similarity">
    <text evidence="2">Belongs to the dynein heavy chain family.</text>
</comment>
<dbReference type="Pfam" id="PF17857">
    <property type="entry name" value="AAA_lid_1"/>
    <property type="match status" value="1"/>
</dbReference>
<comment type="subcellular location">
    <subcellularLocation>
        <location evidence="1">Cytoplasm</location>
        <location evidence="1">Cytoskeleton</location>
        <location evidence="1">Cilium axoneme</location>
    </subcellularLocation>
</comment>
<dbReference type="FunFam" id="3.40.50.300:FF:002141">
    <property type="entry name" value="Dynein heavy chain"/>
    <property type="match status" value="1"/>
</dbReference>
<organism evidence="17 18">
    <name type="scientific">Tigriopus californicus</name>
    <name type="common">Marine copepod</name>
    <dbReference type="NCBI Taxonomy" id="6832"/>
    <lineage>
        <taxon>Eukaryota</taxon>
        <taxon>Metazoa</taxon>
        <taxon>Ecdysozoa</taxon>
        <taxon>Arthropoda</taxon>
        <taxon>Crustacea</taxon>
        <taxon>Multicrustacea</taxon>
        <taxon>Hexanauplia</taxon>
        <taxon>Copepoda</taxon>
        <taxon>Harpacticoida</taxon>
        <taxon>Harpacticidae</taxon>
        <taxon>Tigriopus</taxon>
    </lineage>
</organism>
<feature type="region of interest" description="Disordered" evidence="15">
    <location>
        <begin position="2298"/>
        <end position="2331"/>
    </location>
</feature>
<reference evidence="17 18" key="1">
    <citation type="journal article" date="2018" name="Nat. Ecol. Evol.">
        <title>Genomic signatures of mitonuclear coevolution across populations of Tigriopus californicus.</title>
        <authorList>
            <person name="Barreto F.S."/>
            <person name="Watson E.T."/>
            <person name="Lima T.G."/>
            <person name="Willett C.S."/>
            <person name="Edmands S."/>
            <person name="Li W."/>
            <person name="Burton R.S."/>
        </authorList>
    </citation>
    <scope>NUCLEOTIDE SEQUENCE [LARGE SCALE GENOMIC DNA]</scope>
    <source>
        <strain evidence="17 18">San Diego</strain>
    </source>
</reference>
<dbReference type="GO" id="GO:0005874">
    <property type="term" value="C:microtubule"/>
    <property type="evidence" value="ECO:0007669"/>
    <property type="project" value="UniProtKB-KW"/>
</dbReference>
<keyword evidence="6" id="KW-0547">Nucleotide-binding</keyword>
<feature type="domain" description="AAA+ ATPase" evidence="16">
    <location>
        <begin position="2443"/>
        <end position="2591"/>
    </location>
</feature>
<keyword evidence="9 14" id="KW-0175">Coiled coil</keyword>
<evidence type="ECO:0000256" key="8">
    <source>
        <dbReference type="ARBA" id="ARBA00023017"/>
    </source>
</evidence>
<evidence type="ECO:0000256" key="2">
    <source>
        <dbReference type="ARBA" id="ARBA00008887"/>
    </source>
</evidence>
<dbReference type="GO" id="GO:0005524">
    <property type="term" value="F:ATP binding"/>
    <property type="evidence" value="ECO:0007669"/>
    <property type="project" value="UniProtKB-KW"/>
</dbReference>
<dbReference type="InterPro" id="IPR003593">
    <property type="entry name" value="AAA+_ATPase"/>
</dbReference>
<dbReference type="InterPro" id="IPR043157">
    <property type="entry name" value="Dynein_AAA1S"/>
</dbReference>
<dbReference type="Gene3D" id="1.20.140.100">
    <property type="entry name" value="Dynein heavy chain, N-terminal domain 2"/>
    <property type="match status" value="1"/>
</dbReference>
<dbReference type="Gene3D" id="1.20.920.20">
    <property type="match status" value="1"/>
</dbReference>
<dbReference type="Pfam" id="PF12777">
    <property type="entry name" value="MT"/>
    <property type="match status" value="1"/>
</dbReference>
<evidence type="ECO:0000256" key="12">
    <source>
        <dbReference type="ARBA" id="ARBA00023212"/>
    </source>
</evidence>
<keyword evidence="5" id="KW-0677">Repeat</keyword>
<keyword evidence="8" id="KW-0243">Dynein</keyword>
<dbReference type="InterPro" id="IPR024743">
    <property type="entry name" value="Dynein_HC_stalk"/>
</dbReference>
<dbReference type="SMART" id="SM00382">
    <property type="entry name" value="AAA"/>
    <property type="match status" value="3"/>
</dbReference>
<accession>A0A553NP13</accession>
<dbReference type="PANTHER" id="PTHR46532:SF4">
    <property type="entry name" value="AAA+ ATPASE DOMAIN-CONTAINING PROTEIN"/>
    <property type="match status" value="1"/>
</dbReference>
<dbReference type="GO" id="GO:0051959">
    <property type="term" value="F:dynein light intermediate chain binding"/>
    <property type="evidence" value="ECO:0007669"/>
    <property type="project" value="InterPro"/>
</dbReference>
<dbReference type="EMBL" id="VCGU01000011">
    <property type="protein sequence ID" value="TRY67183.1"/>
    <property type="molecule type" value="Genomic_DNA"/>
</dbReference>
<evidence type="ECO:0000256" key="13">
    <source>
        <dbReference type="ARBA" id="ARBA00023273"/>
    </source>
</evidence>
<proteinExistence type="inferred from homology"/>
<dbReference type="GO" id="GO:0005858">
    <property type="term" value="C:axonemal dynein complex"/>
    <property type="evidence" value="ECO:0007669"/>
    <property type="project" value="TreeGrafter"/>
</dbReference>
<dbReference type="GO" id="GO:0045505">
    <property type="term" value="F:dynein intermediate chain binding"/>
    <property type="evidence" value="ECO:0007669"/>
    <property type="project" value="InterPro"/>
</dbReference>
<dbReference type="FunFam" id="1.10.8.1220:FF:000001">
    <property type="entry name" value="Dynein axonemal heavy chain 5"/>
    <property type="match status" value="1"/>
</dbReference>
<dbReference type="InterPro" id="IPR043160">
    <property type="entry name" value="Dynein_C_barrel"/>
</dbReference>
<evidence type="ECO:0000256" key="9">
    <source>
        <dbReference type="ARBA" id="ARBA00023054"/>
    </source>
</evidence>
<keyword evidence="10" id="KW-0969">Cilium</keyword>
<feature type="region of interest" description="Disordered" evidence="15">
    <location>
        <begin position="1"/>
        <end position="24"/>
    </location>
</feature>
<evidence type="ECO:0000256" key="7">
    <source>
        <dbReference type="ARBA" id="ARBA00022840"/>
    </source>
</evidence>
<dbReference type="InterPro" id="IPR013602">
    <property type="entry name" value="Dynein_heavy_linker"/>
</dbReference>
<feature type="domain" description="AAA+ ATPase" evidence="16">
    <location>
        <begin position="2181"/>
        <end position="2320"/>
    </location>
</feature>
<dbReference type="FunFam" id="1.20.1270.280:FF:000002">
    <property type="entry name" value="Dynein heavy chain 5, axonemal"/>
    <property type="match status" value="1"/>
</dbReference>
<dbReference type="InterPro" id="IPR042219">
    <property type="entry name" value="AAA_lid_11_sf"/>
</dbReference>
<dbReference type="FunFam" id="1.20.58.1120:FF:000004">
    <property type="entry name" value="Dynein axonemal heavy chain 5"/>
    <property type="match status" value="1"/>
</dbReference>
<dbReference type="Gene3D" id="1.10.472.130">
    <property type="match status" value="1"/>
</dbReference>
<dbReference type="SUPFAM" id="SSF52540">
    <property type="entry name" value="P-loop containing nucleoside triphosphate hydrolases"/>
    <property type="match status" value="4"/>
</dbReference>
<dbReference type="FunFam" id="1.10.287.2620:FF:000003">
    <property type="entry name" value="Dynein, axonemal, heavy chain 5"/>
    <property type="match status" value="1"/>
</dbReference>
<dbReference type="InterPro" id="IPR024317">
    <property type="entry name" value="Dynein_heavy_chain_D4_dom"/>
</dbReference>
<keyword evidence="4" id="KW-0493">Microtubule</keyword>
<dbReference type="Pfam" id="PF18198">
    <property type="entry name" value="AAA_lid_11"/>
    <property type="match status" value="1"/>
</dbReference>
<evidence type="ECO:0000256" key="1">
    <source>
        <dbReference type="ARBA" id="ARBA00004430"/>
    </source>
</evidence>
<dbReference type="STRING" id="6832.A0A553NP13"/>
<dbReference type="InterPro" id="IPR004273">
    <property type="entry name" value="Dynein_heavy_D6_P-loop"/>
</dbReference>
<dbReference type="Pfam" id="PF08385">
    <property type="entry name" value="DHC_N1"/>
    <property type="match status" value="1"/>
</dbReference>
<feature type="coiled-coil region" evidence="14">
    <location>
        <begin position="3290"/>
        <end position="3324"/>
    </location>
</feature>
<dbReference type="GO" id="GO:0097729">
    <property type="term" value="C:9+2 motile cilium"/>
    <property type="evidence" value="ECO:0007669"/>
    <property type="project" value="UniProtKB-ARBA"/>
</dbReference>
<dbReference type="InterPro" id="IPR026983">
    <property type="entry name" value="DHC"/>
</dbReference>
<evidence type="ECO:0000256" key="6">
    <source>
        <dbReference type="ARBA" id="ARBA00022741"/>
    </source>
</evidence>
<feature type="coiled-coil region" evidence="14">
    <location>
        <begin position="3070"/>
        <end position="3143"/>
    </location>
</feature>
<dbReference type="InterPro" id="IPR035699">
    <property type="entry name" value="AAA_6"/>
</dbReference>
<dbReference type="InterPro" id="IPR041466">
    <property type="entry name" value="Dynein_AAA5_ext"/>
</dbReference>
<evidence type="ECO:0000313" key="18">
    <source>
        <dbReference type="Proteomes" id="UP000318571"/>
    </source>
</evidence>
<dbReference type="FunFam" id="3.40.50.300:FF:000049">
    <property type="entry name" value="Dynein, axonemal, heavy chain 5"/>
    <property type="match status" value="1"/>
</dbReference>
<dbReference type="Pfam" id="PF12774">
    <property type="entry name" value="AAA_6"/>
    <property type="match status" value="1"/>
</dbReference>
<evidence type="ECO:0000256" key="11">
    <source>
        <dbReference type="ARBA" id="ARBA00023175"/>
    </source>
</evidence>
<dbReference type="PANTHER" id="PTHR46532">
    <property type="entry name" value="MALE FERTILITY FACTOR KL5"/>
    <property type="match status" value="1"/>
</dbReference>
<sequence length="4486" mass="517455">MATREEELQKKREEAERKARRGEIDPTHEFTIQIIAQLSGLLRHEIMDFMFSNPTMLDDLDFLYKSDSARKLMFYYQDEEVKLEQTDEAAAKAKKGGKRKGKEPKEAKEQVITKKILAVQDGTEEETFQREIMCGILNAQEGDYLLWYIERTVSKIYIPVLLSSCMGDKGCKELLVKDELEYWKARGAKLTLLVDQINTPPARMTLVTLRAAQSKILKVWNNIDRRITKYHVEAADNAKFLGAIEKSSHSIYLEDPAHMKESLMRVIQIVKMIYNVSHHYNTPERVASLLVKITNQVIRTCKRYITEGGRKTIWNQDRLRVEEKLMQCIKLNQGYKDAYSRVKNKKVAKEIREFSFSEKYIFGRFDSFCTRLRNLLSMFKKINLYTRLFDERMEALLPEETLEDDFKTFDSAVRVLTLRDYDYLDFRNEAFDKDYVEFLTRMETVTEKLQHKLETTYDGVWDTPHSFQYLPRFEKLSEDIPVGVLADKYMRMINTFSMEMDRISKFFRKQTLKPPIPRNFPDSSGRIAWARSLLQHLKFFMEHFKSQKSLRNRPEYKHLVKQYNDTGVMLMKFELSIQETWKNLKINEIEFMISKSIFVADFNGELRANFDPIFMTFLKENERLAKMDILIPSVNQFLIKRKDYFVEYRDTVEMILAKYNKSMRSIVPDLRRLFTPHVNRIRTSLEPGLAEINWTNYEWSEFTDRCLDDIENFAYLMGRANDIYINRIEKLLVSMNAIKLYALPEEQPWTLDIFLREIKSTCKEAASDLHRISQMIEDGVENLIILAMQSLNISDQLDAEDLASVASSMPSPDESGDDDDRSGATNKHGASEAKPTATMRFGNISAKKKFKSMMDDAQKDLEGSCNTLSAASNLLQVLDKNSQNAVNNAAKELRRNYSKKVADKLATLTKTSLKILSKHFAAASTAESKDQDLADVKNVSQIVFVLTAQLSMPEIEVKPSIDEVQGVLVQAAKIIINVSKGVGQWRKGNKKKRSSKLAKKDGWVPNCDSGKEMKLWTSKKDEKPVVIEKPFNFYKLVSESKEVTKMFAMISSCMQGIKLEFNQFSQIWENYKYIWEVDREDTISVFIKMKPVLKDFENELHKYNMALSQLSTEKVEYRYGSILIDCKRLKDTIVEEIKQWISIYGKAMQIKYKREMDFIVAQVMDFDRKLDRQISDLDDIRIIMETQKKIRDQEIDIDMKIDLVEEAFSLLTKYEIQLTKEEAEKIENLSFNWLQLQGKAMDVQLLLLTVQEHFQKELIANLQVFQKDCNSFVSEYHGNGPMQPGLSPREASDRLQMFQNHFDALWRKHNSYSIGEDLFGLPHSDQPELNKIKKELNLLQRLYKLYNDVIDSVNGYHSIPWQDINIEDINNELMEFQNRCRKLPKALKEWPAFHALKKTIDDFNDICPLLELMANKAMKYRHWQKIQTITGFTFDLERPGFCLKDILEAPLLPNKEDIEDVCISALKEKDIEAKLRQVTSEWSTQELSFMIFKNRGELLLRGDTTAETVGLVEDSLMVLGSLLSNRYNAPFRKQIQKWVQDLSNTNEILERWLLVQNMWVYLEAVFVGGDIAKQLPKEAKRFYKIDKTWQKIMTRAHETPGVVNCCVGDEFLKHTLPHLQEQLELCQKSLTGYLEKKRLMFPRFFFVSDPALLEILGQASDSHTIQAHLLSIFDNIGSVRFHDQDYNKILSISSSEGETIILERPVRAEGSVEVWLMSLLQASQESVHCIIRQAFHVINDTQFDFLEFLGRFQAQVGILGIQMVWTRDSETALIQSRSDRKIMQETNNKFLDVLNTLISQTTKNLERMERTKFETLITVHMHQRDIFDMLCRLNIKSIMDFEWLKQSRFYFKQEMEKTTISITDVNFYYQNEYLGCQERLVITPLTDRCYITLAQALGMCMGGCPAGPAGTGKTETVKDMGKSLGKYVVVFNCSDQMDYRGLGRIFKGLAQSGAWGCFDEFNRITLPVLSVAAQQVAVVLACKKEKRKQFIFTDGDSVDMNPEFGIFLTMNPTYQGRQELPENLKIQFRNVAMMVPDRQIIIRVKLASCGFLENITLARKFFTLYKLCEEQLTKQVHYDFGLRNILSVLRTLGATKRSSPKDSEATIVMRVLRDMNLSKLVDEDEPLFISLVNDLFPTLSLEKTGYPDLEAALTEKIDEAELVDHPPWTMKLIQLYETQRVRHGIMVLGPSGAGKTQCIQMLMQGLTVTGQPHREMRLNPKAITAGQMFGRLDVATNDWTDGIFSALWRKTLKCRKTDNIWLVLDGPVDPMWIENLNSVNIVHQVLTLLEGLLPSMQNEEEDDLGMKKTRDRREDDTDEEDDSHFPGDDRKNKEYVDVNKTAYEQIFIFCLLWSLGAFLETHDRNRLENYMDKHSKLKMPKLTEGESIFNFFVNVHNGAWTHWDTMVKNYAPPEITPQSFSTLLIPNVSSIRTDFLIDLVIKQKKSVLLMGEQGSAKTTMINAHVKKYNPENHILMGSNFSSTTTPQLFQKQVESNVDKRMGTTYGPPTGKIMTLFIDDVNLPSYNEWGDQCTNELLRQLVEMKGFYSLEKPGEFTTIVDVQYLAAMIQPGGGRNDIPQRLKRHFIIFNCTLPTDEAIDKIFLTIARGHYSEARGFPEPVCALADRLVPLTRILWSTTKTKMLPTPAKFHYIFNLRDLSRIWLGMIGTINSVVSTEPVLMQLWRHECTRVLADRFITDADKEWFDVELLNTVEQEFNEEVAEVIREPKLFVDFMRDAPEPTGDEVEDADMELPKIYEPIESLKALEDRLKFFLDQYNEFVRGSDMDLVFFPDAIIHLIKIARVIRNPGGNMMLVGVGGSGKQSLTKLATFIAGYKTFQITMTRSYNTTNFLEDLKVLYRTCGIQGKGTTFLFTDQDIKEEGFLEYVNNILASAGQVSNLFTRDEQGEIVTELIPIMKRESPKIPPTPENVMQYFVDRVRNNMHVVLCFSPVGEKFRNRALKFPGLISGCTVDWFQPWPKDALVSVAHHFLGEHEFKCTTETKRQLFKTMAQVQDSVSQACFNYFSKFRRSAHVTPKSFLSFINSYKDVYTRKEEEIGDMATRMNSGLGKLQEASRSVEILKEELNIMERHLREANKKAEEVLLEVTQRAKEAEKIKESVSKVKDRAERIVSQIERERAIAEEKLEAAKPALQEAEDALNTIKPANIATVRKLGRPPHLIMRIMDCVIILFRRKLTLMQPDPTVPSPKPSWGEALKIMAGTSFLNQLLNFPKDTINDEMVELLEPYLTMEDYNMTTAKRVCGDVAGLMCWTKAMAFFFGVNKEVLPLKINLAFQEARLKSANNDLHRAQNTLVQKEEELAHVKKLYCAAVKEKQKLTEETEICKRKMGAASTLINGLSGEKLRWTMQSKAFKEQMMRLVGDVLLSTAFLSYSGPFNQEFRQSLLQTWKGLLKNRNIPYTNTLDVVNMLVDTMETSEWALQGLPNDELSLQNAAIVTKAQSYPLLVDPQGQGKIWIKTKEQYNDLQVTSLNHKYFRTHLEDSLSLGRPLLIEDVGEELDPILDNLLDKNFIKQGHIMKVMLGDKELDVLDGFTLFVTTKLPNPAYTPEISARCAIIDFTVTMKGLEDQLLGRVIRMEKSDLESERIRLVEDVLENKSQMKELEDNLLEKLTSVEGSLVEDEGLIHVLQETKSTAEEVSKKLAVASDMEAKINTAREEYRPVATRGSILYFLIVELSKVSVMYQTALRQFLVLFDGSITKSKPTHIIDKRINNILEYLTKIVWRYTLRGLYEKHKFLFTLLLALKIDLNNGKISHQEFLLLLKGGASLDLNAVKPKPFRWMLDIIWLNLVELSKLEIFNQLLDRVTENEKEWKYWCDTEAPEEEDIPCGYQSTLDVFRKLLLIRGWCPDRTLSQARKYIFDSLGAEYLESTVLDLEAMLEESDNRVPLICLLSTGSDPSSQIEAIAKNRMQELHVMSMGQGQEDAARKLMQLSITTGHWLLLQNCHLSLGFCEEVMQTVIDTEEVHNSFRIWLTTEVNRNFPIGLLQMSIKFTNEPPQGIRASLKRTYADVTQDTLDYSNHSSWPMLLYSVAFLHTVVQERRKFGALGWNIPYEFNQADFSASTQFIMNHLDDLDPKRGISWNTVCFMLGEVQYGGRVTDDFDKRLLCTFTNVWFSDSLLQHGFKFYEGYPLPDYKSVEEYTDHIINMPLQDIPEVFGLHSNADISYQINTAKAILDTILSVQPKESGGGKAGETREVIVFKIAEDMLRKLPRDYVPHEVKDALTRLGGLLPMNIFLRQEIDRMQKILTIVRQTLTDMKLAIEGTIVMSDDLRNTLDAMYDARLPEKWAKISWQSTTLGFWYTELLERDGQFRRWCYHGRPKVFWVTGFFNPQGFLTAMRQEVTRSHKGWALDSVICQNLVTRFAKEDIHDSPPEGVYIHGLFLEGASLDRKTGKLVESRPKVLYEQMPVIYIYAINTTAGKDSKLYECPIYRKPARTDLNYIGSIDFESDIGPRHWTMRGVALLCDIK</sequence>
<dbReference type="Gene3D" id="3.10.490.20">
    <property type="match status" value="1"/>
</dbReference>